<protein>
    <recommendedName>
        <fullName evidence="4 16">Lipase chaperone</fullName>
    </recommendedName>
    <alternativeName>
        <fullName evidence="16">Lipase activator protein</fullName>
    </alternativeName>
    <alternativeName>
        <fullName evidence="15 16">Lipase foldase</fullName>
    </alternativeName>
    <alternativeName>
        <fullName evidence="13 16">Lipase helper protein</fullName>
    </alternativeName>
    <alternativeName>
        <fullName evidence="14 16">Lipase modulator</fullName>
    </alternativeName>
</protein>
<evidence type="ECO:0000256" key="2">
    <source>
        <dbReference type="ARBA" id="ARBA00004383"/>
    </source>
</evidence>
<feature type="transmembrane region" description="Helical" evidence="16">
    <location>
        <begin position="29"/>
        <end position="47"/>
    </location>
</feature>
<dbReference type="HAMAP" id="MF_00790">
    <property type="entry name" value="Lipase_chap"/>
    <property type="match status" value="1"/>
</dbReference>
<keyword evidence="8 16" id="KW-0442">Lipid degradation</keyword>
<dbReference type="EMBL" id="FRAQ01000001">
    <property type="protein sequence ID" value="SHK19549.1"/>
    <property type="molecule type" value="Genomic_DNA"/>
</dbReference>
<evidence type="ECO:0000256" key="11">
    <source>
        <dbReference type="ARBA" id="ARBA00023136"/>
    </source>
</evidence>
<proteinExistence type="inferred from homology"/>
<dbReference type="Proteomes" id="UP000184497">
    <property type="component" value="Unassembled WGS sequence"/>
</dbReference>
<feature type="compositionally biased region" description="Polar residues" evidence="17">
    <location>
        <begin position="89"/>
        <end position="103"/>
    </location>
</feature>
<evidence type="ECO:0000256" key="7">
    <source>
        <dbReference type="ARBA" id="ARBA00022692"/>
    </source>
</evidence>
<dbReference type="GO" id="GO:0051082">
    <property type="term" value="F:unfolded protein binding"/>
    <property type="evidence" value="ECO:0007669"/>
    <property type="project" value="UniProtKB-UniRule"/>
</dbReference>
<evidence type="ECO:0000256" key="12">
    <source>
        <dbReference type="ARBA" id="ARBA00023186"/>
    </source>
</evidence>
<gene>
    <name evidence="16" type="primary">lifO</name>
    <name evidence="18" type="ORF">SAMN05216369_0913</name>
</gene>
<dbReference type="GO" id="GO:0006457">
    <property type="term" value="P:protein folding"/>
    <property type="evidence" value="ECO:0007669"/>
    <property type="project" value="UniProtKB-UniRule"/>
</dbReference>
<evidence type="ECO:0000256" key="6">
    <source>
        <dbReference type="ARBA" id="ARBA00022519"/>
    </source>
</evidence>
<dbReference type="InterPro" id="IPR004961">
    <property type="entry name" value="Lipase_chaperone"/>
</dbReference>
<keyword evidence="6 16" id="KW-0997">Cell inner membrane</keyword>
<reference evidence="19" key="1">
    <citation type="submission" date="2016-11" db="EMBL/GenBank/DDBJ databases">
        <authorList>
            <person name="Varghese N."/>
            <person name="Submissions S."/>
        </authorList>
    </citation>
    <scope>NUCLEOTIDE SEQUENCE [LARGE SCALE GENOMIC DNA]</scope>
    <source>
        <strain evidence="19">CGMCC 1.10835</strain>
    </source>
</reference>
<evidence type="ECO:0000256" key="1">
    <source>
        <dbReference type="ARBA" id="ARBA00003280"/>
    </source>
</evidence>
<accession>A0A1M6QH32</accession>
<keyword evidence="7 16" id="KW-0812">Transmembrane</keyword>
<dbReference type="Pfam" id="PF03280">
    <property type="entry name" value="Lipase_chap"/>
    <property type="match status" value="1"/>
</dbReference>
<keyword evidence="10 16" id="KW-0443">Lipid metabolism</keyword>
<evidence type="ECO:0000256" key="9">
    <source>
        <dbReference type="ARBA" id="ARBA00022989"/>
    </source>
</evidence>
<evidence type="ECO:0000256" key="5">
    <source>
        <dbReference type="ARBA" id="ARBA00022475"/>
    </source>
</evidence>
<evidence type="ECO:0000256" key="8">
    <source>
        <dbReference type="ARBA" id="ARBA00022963"/>
    </source>
</evidence>
<dbReference type="GO" id="GO:0016042">
    <property type="term" value="P:lipid catabolic process"/>
    <property type="evidence" value="ECO:0007669"/>
    <property type="project" value="UniProtKB-UniRule"/>
</dbReference>
<evidence type="ECO:0000256" key="17">
    <source>
        <dbReference type="SAM" id="MobiDB-lite"/>
    </source>
</evidence>
<dbReference type="STRING" id="564117.SAMN05216369_0913"/>
<evidence type="ECO:0000256" key="3">
    <source>
        <dbReference type="ARBA" id="ARBA00010358"/>
    </source>
</evidence>
<dbReference type="SUPFAM" id="SSF158855">
    <property type="entry name" value="Lipase chaperone-like"/>
    <property type="match status" value="1"/>
</dbReference>
<evidence type="ECO:0000256" key="15">
    <source>
        <dbReference type="ARBA" id="ARBA00033028"/>
    </source>
</evidence>
<comment type="subcellular location">
    <subcellularLocation>
        <location evidence="2">Cell inner membrane</location>
        <topology evidence="2">Single-pass membrane protein</topology>
        <orientation evidence="2">Periplasmic side</orientation>
    </subcellularLocation>
</comment>
<keyword evidence="19" id="KW-1185">Reference proteome</keyword>
<keyword evidence="12 16" id="KW-0143">Chaperone</keyword>
<organism evidence="18 19">
    <name type="scientific">Marinobacter antarcticus</name>
    <dbReference type="NCBI Taxonomy" id="564117"/>
    <lineage>
        <taxon>Bacteria</taxon>
        <taxon>Pseudomonadati</taxon>
        <taxon>Pseudomonadota</taxon>
        <taxon>Gammaproteobacteria</taxon>
        <taxon>Pseudomonadales</taxon>
        <taxon>Marinobacteraceae</taxon>
        <taxon>Marinobacter</taxon>
    </lineage>
</organism>
<evidence type="ECO:0000256" key="4">
    <source>
        <dbReference type="ARBA" id="ARBA00019692"/>
    </source>
</evidence>
<keyword evidence="9 16" id="KW-1133">Transmembrane helix</keyword>
<dbReference type="AlphaFoldDB" id="A0A1M6QH32"/>
<keyword evidence="11 16" id="KW-0472">Membrane</keyword>
<name>A0A1M6QH32_9GAMM</name>
<evidence type="ECO:0000256" key="14">
    <source>
        <dbReference type="ARBA" id="ARBA00031542"/>
    </source>
</evidence>
<evidence type="ECO:0000256" key="10">
    <source>
        <dbReference type="ARBA" id="ARBA00023098"/>
    </source>
</evidence>
<sequence length="365" mass="40426">MRLTPGFRDCSQATDMPDLPIIMKSVSRLSFIVPVIIAVVIALWLLAGGAQDQPVSPRPSDDSADVTTGGDGVSAARQQSPSKLVVDSAESSVPDQQPSSLVGTSEPDGWAKTDRFGNLVPSGELRQLFEYYLSALGEETLSQLVARIRLALSALEEPARGQALGTLGRYLDYKLALSDLEAAYGGAGASGPDEIERRMAEIQALRRIWMDAGTAEAFFADEEAIDRYQLKKLSIGRDKGLTEQEREEALSAAEMALPEPMRQARQDTRKFSRYEQAREALASDPEALRAWRQKEFGDEAAQRLADLDAEQKDWRLRWQSYAKERDALKASGLAEPEREESLARLREKYFSETERVRAKALDSIQ</sequence>
<evidence type="ECO:0000313" key="18">
    <source>
        <dbReference type="EMBL" id="SHK19549.1"/>
    </source>
</evidence>
<dbReference type="GO" id="GO:0005886">
    <property type="term" value="C:plasma membrane"/>
    <property type="evidence" value="ECO:0007669"/>
    <property type="project" value="UniProtKB-SubCell"/>
</dbReference>
<evidence type="ECO:0000256" key="16">
    <source>
        <dbReference type="HAMAP-Rule" id="MF_00790"/>
    </source>
</evidence>
<feature type="region of interest" description="Disordered" evidence="17">
    <location>
        <begin position="51"/>
        <end position="109"/>
    </location>
</feature>
<comment type="similarity">
    <text evidence="3 16">Belongs to the lipase chaperone family.</text>
</comment>
<evidence type="ECO:0000256" key="13">
    <source>
        <dbReference type="ARBA" id="ARBA00030948"/>
    </source>
</evidence>
<keyword evidence="5 16" id="KW-1003">Cell membrane</keyword>
<comment type="function">
    <text evidence="1 16">May be involved in the folding of the extracellular lipase during its passage through the periplasm.</text>
</comment>
<evidence type="ECO:0000313" key="19">
    <source>
        <dbReference type="Proteomes" id="UP000184497"/>
    </source>
</evidence>